<sequence>MGKFKNGILGGFNGKVGNVVGATWKGITYMKAIQNTGNKKATQKQIIQRAKFGFAAQFLQPLYPVIQMGFKTLGVKQSAQNAAIAHLLNYAVTGEYPAFAVDYDNLYLAKGSLKVNDSASIEIVDGRIAFNWIDTDKALQIHGQEQALLIGIANGYYPTYSIDEYTREERTGSIAFPNAPTGSLVHCYIAFAESEGMQRASNSVYLGTVSIP</sequence>
<evidence type="ECO:0000313" key="1">
    <source>
        <dbReference type="EMBL" id="MCW3808035.1"/>
    </source>
</evidence>
<dbReference type="EMBL" id="JAPDPI010000081">
    <property type="protein sequence ID" value="MCW3808035.1"/>
    <property type="molecule type" value="Genomic_DNA"/>
</dbReference>
<dbReference type="AlphaFoldDB" id="A0AAE3MIN4"/>
<dbReference type="Proteomes" id="UP001207408">
    <property type="component" value="Unassembled WGS sequence"/>
</dbReference>
<dbReference type="InterPro" id="IPR046233">
    <property type="entry name" value="DUF6266"/>
</dbReference>
<proteinExistence type="predicted"/>
<dbReference type="RefSeq" id="WP_301202574.1">
    <property type="nucleotide sequence ID" value="NZ_JAPDPI010000081.1"/>
</dbReference>
<dbReference type="Pfam" id="PF19781">
    <property type="entry name" value="DUF6266"/>
    <property type="match status" value="1"/>
</dbReference>
<reference evidence="1" key="1">
    <citation type="submission" date="2022-10" db="EMBL/GenBank/DDBJ databases">
        <authorList>
            <person name="Yu W.X."/>
        </authorList>
    </citation>
    <scope>NUCLEOTIDE SEQUENCE</scope>
    <source>
        <strain evidence="1">D04</strain>
    </source>
</reference>
<protein>
    <submittedName>
        <fullName evidence="1">DUF6266 family protein</fullName>
    </submittedName>
</protein>
<name>A0AAE3MIN4_9BACT</name>
<evidence type="ECO:0000313" key="2">
    <source>
        <dbReference type="Proteomes" id="UP001207408"/>
    </source>
</evidence>
<comment type="caution">
    <text evidence="1">The sequence shown here is derived from an EMBL/GenBank/DDBJ whole genome shotgun (WGS) entry which is preliminary data.</text>
</comment>
<accession>A0AAE3MIN4</accession>
<gene>
    <name evidence="1" type="ORF">OM074_20595</name>
</gene>
<keyword evidence="2" id="KW-1185">Reference proteome</keyword>
<organism evidence="1 2">
    <name type="scientific">Plebeiibacterium marinum</name>
    <dbReference type="NCBI Taxonomy" id="2992111"/>
    <lineage>
        <taxon>Bacteria</taxon>
        <taxon>Pseudomonadati</taxon>
        <taxon>Bacteroidota</taxon>
        <taxon>Bacteroidia</taxon>
        <taxon>Marinilabiliales</taxon>
        <taxon>Marinilabiliaceae</taxon>
        <taxon>Plebeiibacterium</taxon>
    </lineage>
</organism>